<dbReference type="RefSeq" id="WP_013656309.1">
    <property type="nucleotide sequence ID" value="NC_015275.1"/>
</dbReference>
<sequence length="214" mass="24979">MLLFKEYKALLKGGFFTGSYLTCLVLIVITLLIQQWTKVGIDSLYIVLSYMGVTTFSSMMPKKYEFYSASPLRHTSIVPLMFLHSIGLFILSSSIFYVYFVWQHVPIGFFTILVTFNLAILSLDIFTRIYIHSPFMFSTNDWKWTTYIIFLSIALVLPITLEIDLSNHYGYLIHFEETLSLFKQIAIVIFTGMLAFFTTYKVLHPYYSNTTFRR</sequence>
<feature type="transmembrane region" description="Helical" evidence="1">
    <location>
        <begin position="77"/>
        <end position="99"/>
    </location>
</feature>
<organism evidence="2 3">
    <name type="scientific">Cellulosilyticum lentocellum (strain ATCC 49066 / DSM 5427 / NCIMB 11756 / RHM5)</name>
    <name type="common">Clostridium lentocellum</name>
    <dbReference type="NCBI Taxonomy" id="642492"/>
    <lineage>
        <taxon>Bacteria</taxon>
        <taxon>Bacillati</taxon>
        <taxon>Bacillota</taxon>
        <taxon>Clostridia</taxon>
        <taxon>Lachnospirales</taxon>
        <taxon>Cellulosilyticaceae</taxon>
        <taxon>Cellulosilyticum</taxon>
    </lineage>
</organism>
<evidence type="ECO:0000313" key="2">
    <source>
        <dbReference type="EMBL" id="ADZ83010.1"/>
    </source>
</evidence>
<proteinExistence type="predicted"/>
<name>F2JHB2_CELLD</name>
<keyword evidence="1" id="KW-0472">Membrane</keyword>
<accession>F2JHB2</accession>
<dbReference type="Proteomes" id="UP000008467">
    <property type="component" value="Chromosome"/>
</dbReference>
<feature type="transmembrane region" description="Helical" evidence="1">
    <location>
        <begin position="105"/>
        <end position="123"/>
    </location>
</feature>
<dbReference type="EMBL" id="CP002582">
    <property type="protein sequence ID" value="ADZ83010.1"/>
    <property type="molecule type" value="Genomic_DNA"/>
</dbReference>
<feature type="transmembrane region" description="Helical" evidence="1">
    <location>
        <begin position="39"/>
        <end position="56"/>
    </location>
</feature>
<feature type="transmembrane region" description="Helical" evidence="1">
    <location>
        <begin position="9"/>
        <end position="33"/>
    </location>
</feature>
<dbReference type="KEGG" id="cle:Clole_1283"/>
<feature type="transmembrane region" description="Helical" evidence="1">
    <location>
        <begin position="181"/>
        <end position="203"/>
    </location>
</feature>
<keyword evidence="1" id="KW-0812">Transmembrane</keyword>
<dbReference type="STRING" id="642492.Clole_1283"/>
<keyword evidence="1" id="KW-1133">Transmembrane helix</keyword>
<feature type="transmembrane region" description="Helical" evidence="1">
    <location>
        <begin position="144"/>
        <end position="161"/>
    </location>
</feature>
<evidence type="ECO:0000256" key="1">
    <source>
        <dbReference type="SAM" id="Phobius"/>
    </source>
</evidence>
<dbReference type="HOGENOM" id="CLU_1286902_0_0_9"/>
<gene>
    <name evidence="2" type="ordered locus">Clole_1283</name>
</gene>
<protein>
    <submittedName>
        <fullName evidence="2">Uncharacterized protein</fullName>
    </submittedName>
</protein>
<evidence type="ECO:0000313" key="3">
    <source>
        <dbReference type="Proteomes" id="UP000008467"/>
    </source>
</evidence>
<keyword evidence="3" id="KW-1185">Reference proteome</keyword>
<reference evidence="2 3" key="1">
    <citation type="journal article" date="2011" name="J. Bacteriol.">
        <title>Complete genome sequence of the cellulose-degrading bacterium Cellulosilyticum lentocellum.</title>
        <authorList>
            <consortium name="US DOE Joint Genome Institute"/>
            <person name="Miller D.A."/>
            <person name="Suen G."/>
            <person name="Bruce D."/>
            <person name="Copeland A."/>
            <person name="Cheng J.F."/>
            <person name="Detter C."/>
            <person name="Goodwin L.A."/>
            <person name="Han C.S."/>
            <person name="Hauser L.J."/>
            <person name="Land M.L."/>
            <person name="Lapidus A."/>
            <person name="Lucas S."/>
            <person name="Meincke L."/>
            <person name="Pitluck S."/>
            <person name="Tapia R."/>
            <person name="Teshima H."/>
            <person name="Woyke T."/>
            <person name="Fox B.G."/>
            <person name="Angert E.R."/>
            <person name="Currie C.R."/>
        </authorList>
    </citation>
    <scope>NUCLEOTIDE SEQUENCE [LARGE SCALE GENOMIC DNA]</scope>
    <source>
        <strain evidence="3">ATCC 49066 / DSM 5427 / NCIMB 11756 / RHM5</strain>
    </source>
</reference>
<dbReference type="AlphaFoldDB" id="F2JHB2"/>